<dbReference type="KEGG" id="foc:113203470"/>
<dbReference type="OrthoDB" id="64220at2759"/>
<dbReference type="PROSITE" id="PS51273">
    <property type="entry name" value="GATASE_TYPE_1"/>
    <property type="match status" value="1"/>
</dbReference>
<evidence type="ECO:0000256" key="6">
    <source>
        <dbReference type="PIRSR" id="PIRSR615527-1"/>
    </source>
</evidence>
<dbReference type="AlphaFoldDB" id="A0A6J1S5D5"/>
<dbReference type="GeneID" id="113203470"/>
<keyword evidence="3" id="KW-0964">Secreted</keyword>
<dbReference type="GO" id="GO:0046900">
    <property type="term" value="P:tetrahydrofolylpolyglutamate metabolic process"/>
    <property type="evidence" value="ECO:0007669"/>
    <property type="project" value="TreeGrafter"/>
</dbReference>
<dbReference type="GO" id="GO:0005773">
    <property type="term" value="C:vacuole"/>
    <property type="evidence" value="ECO:0007669"/>
    <property type="project" value="TreeGrafter"/>
</dbReference>
<name>A0A6J1S5D5_FRAOC</name>
<keyword evidence="5 7" id="KW-0378">Hydrolase</keyword>
<dbReference type="InterPro" id="IPR015527">
    <property type="entry name" value="Pept_C26_g-glut_hydrolase"/>
</dbReference>
<evidence type="ECO:0000313" key="8">
    <source>
        <dbReference type="Proteomes" id="UP000504606"/>
    </source>
</evidence>
<dbReference type="PANTHER" id="PTHR11315">
    <property type="entry name" value="PROTEASE FAMILY C26 GAMMA-GLUTAMYL HYDROLASE"/>
    <property type="match status" value="1"/>
</dbReference>
<dbReference type="GO" id="GO:0034722">
    <property type="term" value="F:gamma-glutamyl-peptidase activity"/>
    <property type="evidence" value="ECO:0007669"/>
    <property type="project" value="UniProtKB-UniRule"/>
</dbReference>
<protein>
    <recommendedName>
        <fullName evidence="7">folate gamma-glutamyl hydrolase</fullName>
        <ecNumber evidence="7">3.4.19.9</ecNumber>
    </recommendedName>
</protein>
<accession>A0A6J1S5D5</accession>
<keyword evidence="8" id="KW-1185">Reference proteome</keyword>
<sequence length="351" mass="40692">MLHTILSTHFSHSEVLKPIMATKMYKNLGFILVMLLSMFMSPVFCTAEDNEITQYNDRPIVGILSQELPPNGIPPEWKKYKSFIPASYVKYMESAGARVVPIWINKTRSYYENIMSQVNGVLFPGGSTNFSDRYRFADAGAMIYDIAKGFNEKGEYFPLWGTCQGFELLAYLGANRTNPLTNCNSSNVNLHLDFLPDYGISKMYAMAPKEIIQILSSEEVTVNYHRFCLTQENVTRYMGDINWRLISLNKDANGLKFVSSMESRKYPFYGVQFHPEKSIFEWSPRQKTAHNFNAVTAAQYFANFFVNEARRSHHSFWSSEKEKNSLIYNFTPLYTGKEEKYFSEQLYLFEW</sequence>
<reference evidence="9" key="1">
    <citation type="submission" date="2025-08" db="UniProtKB">
        <authorList>
            <consortium name="RefSeq"/>
        </authorList>
    </citation>
    <scope>IDENTIFICATION</scope>
    <source>
        <tissue evidence="9">Whole organism</tissue>
    </source>
</reference>
<comment type="catalytic activity">
    <reaction evidence="7">
        <text>(6S)-5,6,7,8-tetrahydrofolyl-(gamma-L-Glu)(n) + (n-1) H2O = (6S)-5,6,7,8-tetrahydrofolate + (n-1) L-glutamate</text>
        <dbReference type="Rhea" id="RHEA:56784"/>
        <dbReference type="Rhea" id="RHEA-COMP:14738"/>
        <dbReference type="ChEBI" id="CHEBI:15377"/>
        <dbReference type="ChEBI" id="CHEBI:29985"/>
        <dbReference type="ChEBI" id="CHEBI:57453"/>
        <dbReference type="ChEBI" id="CHEBI:141005"/>
        <dbReference type="EC" id="3.4.19.9"/>
    </reaction>
</comment>
<keyword evidence="4" id="KW-0732">Signal</keyword>
<dbReference type="SUPFAM" id="SSF52317">
    <property type="entry name" value="Class I glutamine amidotransferase-like"/>
    <property type="match status" value="1"/>
</dbReference>
<dbReference type="Gene3D" id="3.40.50.880">
    <property type="match status" value="1"/>
</dbReference>
<dbReference type="PANTHER" id="PTHR11315:SF0">
    <property type="entry name" value="FOLATE GAMMA-GLUTAMYL HYDROLASE"/>
    <property type="match status" value="1"/>
</dbReference>
<evidence type="ECO:0000313" key="9">
    <source>
        <dbReference type="RefSeq" id="XP_026273966.1"/>
    </source>
</evidence>
<evidence type="ECO:0000256" key="3">
    <source>
        <dbReference type="ARBA" id="ARBA00022525"/>
    </source>
</evidence>
<comment type="subcellular location">
    <subcellularLocation>
        <location evidence="1">Secreted</location>
        <location evidence="1">Extracellular space</location>
    </subcellularLocation>
</comment>
<proteinExistence type="inferred from homology"/>
<organism evidence="8 9">
    <name type="scientific">Frankliniella occidentalis</name>
    <name type="common">Western flower thrips</name>
    <name type="synonym">Euthrips occidentalis</name>
    <dbReference type="NCBI Taxonomy" id="133901"/>
    <lineage>
        <taxon>Eukaryota</taxon>
        <taxon>Metazoa</taxon>
        <taxon>Ecdysozoa</taxon>
        <taxon>Arthropoda</taxon>
        <taxon>Hexapoda</taxon>
        <taxon>Insecta</taxon>
        <taxon>Pterygota</taxon>
        <taxon>Neoptera</taxon>
        <taxon>Paraneoptera</taxon>
        <taxon>Thysanoptera</taxon>
        <taxon>Terebrantia</taxon>
        <taxon>Thripoidea</taxon>
        <taxon>Thripidae</taxon>
        <taxon>Frankliniella</taxon>
    </lineage>
</organism>
<evidence type="ECO:0000256" key="7">
    <source>
        <dbReference type="PROSITE-ProRule" id="PRU00607"/>
    </source>
</evidence>
<feature type="active site" description="Nucleophile" evidence="6 7">
    <location>
        <position position="163"/>
    </location>
</feature>
<evidence type="ECO:0000256" key="4">
    <source>
        <dbReference type="ARBA" id="ARBA00022729"/>
    </source>
</evidence>
<dbReference type="GO" id="GO:0005576">
    <property type="term" value="C:extracellular region"/>
    <property type="evidence" value="ECO:0007669"/>
    <property type="project" value="UniProtKB-SubCell"/>
</dbReference>
<dbReference type="Pfam" id="PF07722">
    <property type="entry name" value="Peptidase_C26"/>
    <property type="match status" value="1"/>
</dbReference>
<evidence type="ECO:0000256" key="1">
    <source>
        <dbReference type="ARBA" id="ARBA00004239"/>
    </source>
</evidence>
<feature type="active site" evidence="7">
    <location>
        <position position="274"/>
    </location>
</feature>
<comment type="similarity">
    <text evidence="2">Belongs to the peptidase C26 family.</text>
</comment>
<dbReference type="InterPro" id="IPR011697">
    <property type="entry name" value="Peptidase_C26"/>
</dbReference>
<dbReference type="PROSITE" id="PS51275">
    <property type="entry name" value="PEPTIDASE_C26_GGH"/>
    <property type="match status" value="1"/>
</dbReference>
<dbReference type="Proteomes" id="UP000504606">
    <property type="component" value="Unplaced"/>
</dbReference>
<dbReference type="EC" id="3.4.19.9" evidence="7"/>
<dbReference type="RefSeq" id="XP_026273966.1">
    <property type="nucleotide sequence ID" value="XM_026418181.2"/>
</dbReference>
<evidence type="ECO:0000256" key="2">
    <source>
        <dbReference type="ARBA" id="ARBA00011083"/>
    </source>
</evidence>
<feature type="active site" description="Proton donor" evidence="6">
    <location>
        <position position="274"/>
    </location>
</feature>
<dbReference type="FunFam" id="3.40.50.880:FF:000024">
    <property type="entry name" value="Folate gamma-glutamyl hydrolase"/>
    <property type="match status" value="1"/>
</dbReference>
<dbReference type="InterPro" id="IPR029062">
    <property type="entry name" value="Class_I_gatase-like"/>
</dbReference>
<evidence type="ECO:0000256" key="5">
    <source>
        <dbReference type="ARBA" id="ARBA00022801"/>
    </source>
</evidence>
<gene>
    <name evidence="9" type="primary">LOC113203470</name>
</gene>